<dbReference type="SUPFAM" id="SSF52540">
    <property type="entry name" value="P-loop containing nucleoside triphosphate hydrolases"/>
    <property type="match status" value="1"/>
</dbReference>
<evidence type="ECO:0000256" key="1">
    <source>
        <dbReference type="ARBA" id="ARBA00022574"/>
    </source>
</evidence>
<feature type="repeat" description="WD" evidence="3">
    <location>
        <begin position="1111"/>
        <end position="1143"/>
    </location>
</feature>
<dbReference type="InterPro" id="IPR001680">
    <property type="entry name" value="WD40_rpt"/>
</dbReference>
<dbReference type="InterPro" id="IPR019775">
    <property type="entry name" value="WD40_repeat_CS"/>
</dbReference>
<evidence type="ECO:0000313" key="5">
    <source>
        <dbReference type="EMBL" id="KAK1496463.1"/>
    </source>
</evidence>
<feature type="repeat" description="WD" evidence="3">
    <location>
        <begin position="1179"/>
        <end position="1210"/>
    </location>
</feature>
<comment type="caution">
    <text evidence="5">The sequence shown here is derived from an EMBL/GenBank/DDBJ whole genome shotgun (WGS) entry which is preliminary data.</text>
</comment>
<dbReference type="PANTHER" id="PTHR19848:SF8">
    <property type="entry name" value="F-BOX AND WD REPEAT DOMAIN CONTAINING 7"/>
    <property type="match status" value="1"/>
</dbReference>
<evidence type="ECO:0000259" key="4">
    <source>
        <dbReference type="PROSITE" id="PS50837"/>
    </source>
</evidence>
<dbReference type="InterPro" id="IPR027417">
    <property type="entry name" value="P-loop_NTPase"/>
</dbReference>
<feature type="repeat" description="WD" evidence="3">
    <location>
        <begin position="1069"/>
        <end position="1110"/>
    </location>
</feature>
<dbReference type="InterPro" id="IPR036322">
    <property type="entry name" value="WD40_repeat_dom_sf"/>
</dbReference>
<evidence type="ECO:0000313" key="6">
    <source>
        <dbReference type="Proteomes" id="UP001239213"/>
    </source>
</evidence>
<dbReference type="PROSITE" id="PS50837">
    <property type="entry name" value="NACHT"/>
    <property type="match status" value="1"/>
</dbReference>
<feature type="repeat" description="WD" evidence="3">
    <location>
        <begin position="1345"/>
        <end position="1377"/>
    </location>
</feature>
<dbReference type="SMART" id="SM00320">
    <property type="entry name" value="WD40"/>
    <property type="match status" value="13"/>
</dbReference>
<dbReference type="InterPro" id="IPR056884">
    <property type="entry name" value="NPHP3-like_N"/>
</dbReference>
<feature type="repeat" description="WD" evidence="3">
    <location>
        <begin position="1303"/>
        <end position="1334"/>
    </location>
</feature>
<dbReference type="SUPFAM" id="SSF50978">
    <property type="entry name" value="WD40 repeat-like"/>
    <property type="match status" value="2"/>
</dbReference>
<gene>
    <name evidence="5" type="ORF">CCUS01_02810</name>
</gene>
<dbReference type="InterPro" id="IPR020472">
    <property type="entry name" value="WD40_PAC1"/>
</dbReference>
<dbReference type="InterPro" id="IPR011045">
    <property type="entry name" value="N2O_reductase_N"/>
</dbReference>
<dbReference type="InterPro" id="IPR010730">
    <property type="entry name" value="HET"/>
</dbReference>
<dbReference type="CDD" id="cd00200">
    <property type="entry name" value="WD40"/>
    <property type="match status" value="1"/>
</dbReference>
<evidence type="ECO:0000256" key="3">
    <source>
        <dbReference type="PROSITE-ProRule" id="PRU00221"/>
    </source>
</evidence>
<protein>
    <recommendedName>
        <fullName evidence="4">NACHT domain-containing protein</fullName>
    </recommendedName>
</protein>
<evidence type="ECO:0000256" key="2">
    <source>
        <dbReference type="ARBA" id="ARBA00022737"/>
    </source>
</evidence>
<dbReference type="InterPro" id="IPR015943">
    <property type="entry name" value="WD40/YVTN_repeat-like_dom_sf"/>
</dbReference>
<organism evidence="5 6">
    <name type="scientific">Colletotrichum cuscutae</name>
    <dbReference type="NCBI Taxonomy" id="1209917"/>
    <lineage>
        <taxon>Eukaryota</taxon>
        <taxon>Fungi</taxon>
        <taxon>Dikarya</taxon>
        <taxon>Ascomycota</taxon>
        <taxon>Pezizomycotina</taxon>
        <taxon>Sordariomycetes</taxon>
        <taxon>Hypocreomycetidae</taxon>
        <taxon>Glomerellales</taxon>
        <taxon>Glomerellaceae</taxon>
        <taxon>Colletotrichum</taxon>
        <taxon>Colletotrichum acutatum species complex</taxon>
    </lineage>
</organism>
<dbReference type="Gene3D" id="2.130.10.10">
    <property type="entry name" value="YVTN repeat-like/Quinoprotein amine dehydrogenase"/>
    <property type="match status" value="5"/>
</dbReference>
<dbReference type="InterPro" id="IPR007111">
    <property type="entry name" value="NACHT_NTPase"/>
</dbReference>
<feature type="domain" description="NACHT" evidence="4">
    <location>
        <begin position="306"/>
        <end position="456"/>
    </location>
</feature>
<sequence length="1525" mass="171232">MRLLKRHGEGEYELSNDMTEDELPAYAILSHTWLLNNDMEVTYRDMDQGDPRTAKPEGFAKLLFCGEQAARDKLHYFWIDTCCINKESSAELQEALTSMFSWYRRATRCYAYLSDVSLSRVAYGGTESPPPLDLWDLAFRDSRWFKRGWTLQELLAPTSVEFFSEERTKLGDRDSLQKIIHEVTDIPLGALNGDDLDAFSVEERFSWARHRRTKRQEDGAYCLLGIFNVFMPLMYGERESAFTRLREEINKKQTSLPEHLLERIPGVMGAAFNSRENQDAPTCLPNTRTELLQIVKAWIEGTEQSHIFWLNGIAGCGKSTVARTIARIYHDRKMLGGSFFFSKINGDLDLTKASKLVATLACQVASRIPESKQHILQAIAEQEDIMECALRDQWKQLIIQPLSKLRSRSSPRVVLLVIDALDECDKWRDVRAIIKMLPDAKAIPNTRLRIFITSRPEPSIRHEWQRLLPSQRQLFVLNDIPQALVNRDIGSYFEHEFSILREKFGFGRDWPGSRIIKRLIQAASELFIWAATACRFISKRRLPSAVNQQIDRLIHGEDSRGSPENQLNGIYKKVLEFSVFSRVELSDESEDGESHLLLKKVLSSMVILCSPLPVGPLARLIGSEWPDVQYLLTDLNTIFQVPDDDSRPVHLHHPTFRDFLINKNRCTDMRFWVDEKLAHKDMGDYCVDLMMKNLHMNICDLRHPSHSVTSLEVDQVKRRIPPDLEYACLYWVEHYRQSGTSLRDGDKVDLFFREHFLHWLEAINLMGKSTEQGAIIRMYHSLLHPRKNERQIPFVKDARRLIFNYQNIIKQAPLQVYCSALAFIPSTNELKWHFRSQRHPCIENIRIAEANVTKAKDDFNYVSDLSFTLDGRYLASGSNFEAVRLWNVSTRATVRKYEGGATDKMSAIAISPDGNTLAGGSDDFTVMVWDTQSGSLRYSIIDAHRGWVNAVDFSPDGRRLVSGSMDESVAIWHANTGDLIQRFDNHSSSINSAIFSPCGTIIATGSGDELVRLWNVSKTPPEVSSILEGHTRPVNCVRFSQNGRVVASGSDDMTIKIWEVSNGSVRFTLEGHTKKIWAIAFSSDARILASGSEDKTVRLWDATRGSPLTVLKDHTSGINSVVFSPDDTLLATGSFDDEVRLWNTDDWTLVGKLDDFAEDANSGILATQRPYILKLDDVDKGHAKEVSRVVFSPNGEVLASGSQDSTIKLWHGSEVYSSLEGHSGGISHLSFSPNGKQIVSGSSDLTLRVWNVELPSAPHILEGHYGNILSVRFSSDGRLLGSSSEDKTARLWDPSSGAYLGSLQAHSGSVYGIEFSPDSRFAVTWSDDCSVMAWVTSTQALHTIFRGHSASINSVSFSANGEQLISCAEDATVCIWSRTGLLYSQISSGSHPAIVAAMSPDSQLVAICTRSNEVKLCDSRTGSTVGLFNAQIALRKLSFSSCGRYIDTDRGTLDVGSFVGISFSGTLLHARTRSHTSFATKDWLMMDMVNILSLPEGYHAVDVATFNNSVVIGHSSGSISFIHLG</sequence>
<keyword evidence="2" id="KW-0677">Repeat</keyword>
<accession>A0AAI9YC64</accession>
<feature type="repeat" description="WD" evidence="3">
    <location>
        <begin position="898"/>
        <end position="939"/>
    </location>
</feature>
<feature type="repeat" description="WD" evidence="3">
    <location>
        <begin position="941"/>
        <end position="982"/>
    </location>
</feature>
<feature type="repeat" description="WD" evidence="3">
    <location>
        <begin position="1027"/>
        <end position="1068"/>
    </location>
</feature>
<reference evidence="5" key="1">
    <citation type="submission" date="2016-11" db="EMBL/GenBank/DDBJ databases">
        <title>The genome sequence of Colletotrichum cuscutae.</title>
        <authorList>
            <person name="Baroncelli R."/>
        </authorList>
    </citation>
    <scope>NUCLEOTIDE SEQUENCE</scope>
    <source>
        <strain evidence="5">IMI 304802</strain>
    </source>
</reference>
<dbReference type="PRINTS" id="PR00320">
    <property type="entry name" value="GPROTEINBRPT"/>
</dbReference>
<dbReference type="EMBL" id="MPDP01000013">
    <property type="protein sequence ID" value="KAK1496463.1"/>
    <property type="molecule type" value="Genomic_DNA"/>
</dbReference>
<dbReference type="PANTHER" id="PTHR19848">
    <property type="entry name" value="WD40 REPEAT PROTEIN"/>
    <property type="match status" value="1"/>
</dbReference>
<name>A0AAI9YC64_9PEZI</name>
<dbReference type="Pfam" id="PF06985">
    <property type="entry name" value="HET"/>
    <property type="match status" value="1"/>
</dbReference>
<feature type="repeat" description="WD" evidence="3">
    <location>
        <begin position="1219"/>
        <end position="1253"/>
    </location>
</feature>
<keyword evidence="1 3" id="KW-0853">WD repeat</keyword>
<proteinExistence type="predicted"/>
<dbReference type="PROSITE" id="PS00678">
    <property type="entry name" value="WD_REPEATS_1"/>
    <property type="match status" value="4"/>
</dbReference>
<dbReference type="PROSITE" id="PS50082">
    <property type="entry name" value="WD_REPEATS_2"/>
    <property type="match status" value="12"/>
</dbReference>
<dbReference type="Pfam" id="PF00400">
    <property type="entry name" value="WD40"/>
    <property type="match status" value="11"/>
</dbReference>
<feature type="repeat" description="WD" evidence="3">
    <location>
        <begin position="983"/>
        <end position="1024"/>
    </location>
</feature>
<keyword evidence="6" id="KW-1185">Reference proteome</keyword>
<feature type="repeat" description="WD" evidence="3">
    <location>
        <begin position="855"/>
        <end position="896"/>
    </location>
</feature>
<dbReference type="PROSITE" id="PS50294">
    <property type="entry name" value="WD_REPEATS_REGION"/>
    <property type="match status" value="11"/>
</dbReference>
<dbReference type="SUPFAM" id="SSF50974">
    <property type="entry name" value="Nitrous oxide reductase, N-terminal domain"/>
    <property type="match status" value="1"/>
</dbReference>
<feature type="repeat" description="WD" evidence="3">
    <location>
        <begin position="1261"/>
        <end position="1302"/>
    </location>
</feature>
<dbReference type="Gene3D" id="3.40.50.300">
    <property type="entry name" value="P-loop containing nucleotide triphosphate hydrolases"/>
    <property type="match status" value="1"/>
</dbReference>
<dbReference type="Pfam" id="PF24883">
    <property type="entry name" value="NPHP3_N"/>
    <property type="match status" value="1"/>
</dbReference>
<dbReference type="Proteomes" id="UP001239213">
    <property type="component" value="Unassembled WGS sequence"/>
</dbReference>